<dbReference type="AlphaFoldDB" id="A0A6D2IV85"/>
<dbReference type="CDD" id="cd00121">
    <property type="entry name" value="MATH"/>
    <property type="match status" value="2"/>
</dbReference>
<dbReference type="InterPro" id="IPR008974">
    <property type="entry name" value="TRAF-like"/>
</dbReference>
<organism evidence="3 4">
    <name type="scientific">Microthlaspi erraticum</name>
    <dbReference type="NCBI Taxonomy" id="1685480"/>
    <lineage>
        <taxon>Eukaryota</taxon>
        <taxon>Viridiplantae</taxon>
        <taxon>Streptophyta</taxon>
        <taxon>Embryophyta</taxon>
        <taxon>Tracheophyta</taxon>
        <taxon>Spermatophyta</taxon>
        <taxon>Magnoliopsida</taxon>
        <taxon>eudicotyledons</taxon>
        <taxon>Gunneridae</taxon>
        <taxon>Pentapetalae</taxon>
        <taxon>rosids</taxon>
        <taxon>malvids</taxon>
        <taxon>Brassicales</taxon>
        <taxon>Brassicaceae</taxon>
        <taxon>Coluteocarpeae</taxon>
        <taxon>Microthlaspi</taxon>
    </lineage>
</organism>
<dbReference type="PANTHER" id="PTHR46162:SF47">
    <property type="entry name" value="TRAF-LIKE FAMILY PROTEIN-RELATED"/>
    <property type="match status" value="1"/>
</dbReference>
<evidence type="ECO:0000313" key="4">
    <source>
        <dbReference type="Proteomes" id="UP000467841"/>
    </source>
</evidence>
<evidence type="ECO:0000259" key="2">
    <source>
        <dbReference type="PROSITE" id="PS50144"/>
    </source>
</evidence>
<dbReference type="Proteomes" id="UP000467841">
    <property type="component" value="Unassembled WGS sequence"/>
</dbReference>
<dbReference type="SUPFAM" id="SSF49599">
    <property type="entry name" value="TRAF domain-like"/>
    <property type="match status" value="2"/>
</dbReference>
<dbReference type="InterPro" id="IPR002083">
    <property type="entry name" value="MATH/TRAF_dom"/>
</dbReference>
<accession>A0A6D2IV85</accession>
<dbReference type="SMART" id="SM00061">
    <property type="entry name" value="MATH"/>
    <property type="match status" value="2"/>
</dbReference>
<evidence type="ECO:0000256" key="1">
    <source>
        <dbReference type="SAM" id="MobiDB-lite"/>
    </source>
</evidence>
<comment type="caution">
    <text evidence="3">The sequence shown here is derived from an EMBL/GenBank/DDBJ whole genome shotgun (WGS) entry which is preliminary data.</text>
</comment>
<proteinExistence type="predicted"/>
<protein>
    <recommendedName>
        <fullName evidence="2">MATH domain-containing protein</fullName>
    </recommendedName>
</protein>
<dbReference type="EMBL" id="CACVBM020001129">
    <property type="protein sequence ID" value="CAA7033107.1"/>
    <property type="molecule type" value="Genomic_DNA"/>
</dbReference>
<feature type="domain" description="MATH" evidence="2">
    <location>
        <begin position="60"/>
        <end position="198"/>
    </location>
</feature>
<feature type="region of interest" description="Disordered" evidence="1">
    <location>
        <begin position="1"/>
        <end position="24"/>
    </location>
</feature>
<dbReference type="PROSITE" id="PS50144">
    <property type="entry name" value="MATH"/>
    <property type="match status" value="2"/>
</dbReference>
<dbReference type="PANTHER" id="PTHR46162">
    <property type="entry name" value="TRAF-LIKE FAMILY PROTEIN"/>
    <property type="match status" value="1"/>
</dbReference>
<evidence type="ECO:0000313" key="3">
    <source>
        <dbReference type="EMBL" id="CAA7033107.1"/>
    </source>
</evidence>
<gene>
    <name evidence="3" type="ORF">MERR_LOCUS20342</name>
</gene>
<feature type="domain" description="MATH" evidence="2">
    <location>
        <begin position="218"/>
        <end position="343"/>
    </location>
</feature>
<reference evidence="3" key="1">
    <citation type="submission" date="2020-01" db="EMBL/GenBank/DDBJ databases">
        <authorList>
            <person name="Mishra B."/>
        </authorList>
    </citation>
    <scope>NUCLEOTIDE SEQUENCE [LARGE SCALE GENOMIC DNA]</scope>
</reference>
<keyword evidence="4" id="KW-1185">Reference proteome</keyword>
<dbReference type="Pfam" id="PF22486">
    <property type="entry name" value="MATH_2"/>
    <property type="match status" value="2"/>
</dbReference>
<name>A0A6D2IV85_9BRAS</name>
<dbReference type="OrthoDB" id="192247at2759"/>
<sequence length="355" mass="40731">MPKIGVGDPSPNIPRSRLKEPSSRRGILGINIPHRKLEGISMMSSSISSTTLQSWRERSPSSYTLKIQNFSQFLKSTPTSDDKYQSGLFSSGGYKWRMIVYPKGNDKDSGNGFISMYLEIDRTSLMSTPPSEVFADLRFLVYNKKENKYFTIQDVESKPFNTLRTIWGLPQVLQLDTLKDPENGYIFEGDQCEFGVDVIVAPPPTKWEQIFFNERPSNAKFSWTVKNFFEVKEDPLSSNIFSMGGRNWVLKLYIKGETRRDGKWLSTFLFLAGSETMKEDEKIYTRAHLRVLDPFGNNDITKELLCWHNNSKSGWGRPHFMSIAELREAYLDKEGTLSVEIELEVVSTTNFYPII</sequence>
<dbReference type="Gene3D" id="2.60.210.10">
    <property type="entry name" value="Apoptosis, Tumor Necrosis Factor Receptor Associated Protein 2, Chain A"/>
    <property type="match status" value="2"/>
</dbReference>